<evidence type="ECO:0000256" key="15">
    <source>
        <dbReference type="ARBA" id="ARBA00022842"/>
    </source>
</evidence>
<dbReference type="InterPro" id="IPR020621">
    <property type="entry name" value="ATP-PRT_HisG_long"/>
</dbReference>
<dbReference type="Gene3D" id="3.40.190.10">
    <property type="entry name" value="Periplasmic binding protein-like II"/>
    <property type="match status" value="2"/>
</dbReference>
<keyword evidence="12 18" id="KW-0479">Metal-binding</keyword>
<evidence type="ECO:0000313" key="21">
    <source>
        <dbReference type="EMBL" id="OGG43407.1"/>
    </source>
</evidence>
<evidence type="ECO:0000256" key="2">
    <source>
        <dbReference type="ARBA" id="ARBA00001946"/>
    </source>
</evidence>
<dbReference type="GO" id="GO:0005524">
    <property type="term" value="F:ATP binding"/>
    <property type="evidence" value="ECO:0007669"/>
    <property type="project" value="UniProtKB-KW"/>
</dbReference>
<sequence length="292" mass="32451">MKRLKIGLPSGSLQEATLKLFAKAGYRITVSPRSYIPDIDDPELEGVLIRPQEIPRYVEREVLDVGLAGKDLILESGADVVEVAEMTYSKTVSRPYVWVIAVPEESPIRTLKDLRGKRIATELVNATKQFLASKGIEAEVEYSWGSTEVKVRIPGLVDAIVDGTETGSSLRANRLRVVETMFESTPRLIANHQAWKDPWKREKAENIVMLLRAALEAEPKVGLKMNVSRKNLSVVLASLPALNTPTVSNLTDPDWVALEIITDEQVVRDLIPKLKRAGAEGIIEYPLNKVVY</sequence>
<comment type="similarity">
    <text evidence="5 18">Belongs to the ATP phosphoribosyltransferase family. Long subfamily.</text>
</comment>
<evidence type="ECO:0000259" key="20">
    <source>
        <dbReference type="Pfam" id="PF08029"/>
    </source>
</evidence>
<keyword evidence="15 18" id="KW-0460">Magnesium</keyword>
<evidence type="ECO:0000256" key="13">
    <source>
        <dbReference type="ARBA" id="ARBA00022741"/>
    </source>
</evidence>
<keyword evidence="10 18" id="KW-0328">Glycosyltransferase</keyword>
<dbReference type="Pfam" id="PF01634">
    <property type="entry name" value="HisG"/>
    <property type="match status" value="1"/>
</dbReference>
<dbReference type="InterPro" id="IPR001348">
    <property type="entry name" value="ATP_PRibTrfase_HisG"/>
</dbReference>
<evidence type="ECO:0000256" key="8">
    <source>
        <dbReference type="ARBA" id="ARBA00022490"/>
    </source>
</evidence>
<dbReference type="PANTHER" id="PTHR21403:SF10">
    <property type="entry name" value="ATP PHOSPHORIBOSYLTRANSFERASE"/>
    <property type="match status" value="1"/>
</dbReference>
<name>A0A1F6C3N8_HANXR</name>
<evidence type="ECO:0000256" key="18">
    <source>
        <dbReference type="HAMAP-Rule" id="MF_00079"/>
    </source>
</evidence>
<keyword evidence="11 18" id="KW-0808">Transferase</keyword>
<comment type="cofactor">
    <cofactor evidence="2 18">
        <name>Mg(2+)</name>
        <dbReference type="ChEBI" id="CHEBI:18420"/>
    </cofactor>
</comment>
<comment type="catalytic activity">
    <reaction evidence="1 18">
        <text>1-(5-phospho-beta-D-ribosyl)-ATP + diphosphate = 5-phospho-alpha-D-ribose 1-diphosphate + ATP</text>
        <dbReference type="Rhea" id="RHEA:18473"/>
        <dbReference type="ChEBI" id="CHEBI:30616"/>
        <dbReference type="ChEBI" id="CHEBI:33019"/>
        <dbReference type="ChEBI" id="CHEBI:58017"/>
        <dbReference type="ChEBI" id="CHEBI:73183"/>
        <dbReference type="EC" id="2.4.2.17"/>
    </reaction>
</comment>
<dbReference type="HAMAP" id="MF_00079">
    <property type="entry name" value="HisG_Long"/>
    <property type="match status" value="1"/>
</dbReference>
<protein>
    <recommendedName>
        <fullName evidence="7 18">ATP phosphoribosyltransferase</fullName>
        <shortName evidence="18">ATP-PRT</shortName>
        <shortName evidence="18">ATP-PRTase</shortName>
        <ecNumber evidence="6 18">2.4.2.17</ecNumber>
    </recommendedName>
</protein>
<comment type="function">
    <text evidence="17 18">Catalyzes the condensation of ATP and 5-phosphoribose 1-diphosphate to form N'-(5'-phosphoribosyl)-ATP (PR-ATP). Has a crucial role in the pathway because the rate of histidine biosynthesis seems to be controlled primarily by regulation of HisG enzymatic activity.</text>
</comment>
<dbReference type="NCBIfam" id="TIGR00070">
    <property type="entry name" value="hisG"/>
    <property type="match status" value="1"/>
</dbReference>
<dbReference type="Proteomes" id="UP000178606">
    <property type="component" value="Unassembled WGS sequence"/>
</dbReference>
<evidence type="ECO:0000256" key="12">
    <source>
        <dbReference type="ARBA" id="ARBA00022723"/>
    </source>
</evidence>
<comment type="activity regulation">
    <text evidence="18">Feedback inhibited by histidine.</text>
</comment>
<keyword evidence="8 18" id="KW-0963">Cytoplasm</keyword>
<evidence type="ECO:0000256" key="4">
    <source>
        <dbReference type="ARBA" id="ARBA00004667"/>
    </source>
</evidence>
<comment type="subcellular location">
    <subcellularLocation>
        <location evidence="3 18">Cytoplasm</location>
    </subcellularLocation>
</comment>
<dbReference type="FunFam" id="3.30.70.120:FF:000002">
    <property type="entry name" value="ATP phosphoribosyltransferase"/>
    <property type="match status" value="1"/>
</dbReference>
<evidence type="ECO:0000256" key="16">
    <source>
        <dbReference type="ARBA" id="ARBA00023102"/>
    </source>
</evidence>
<keyword evidence="14 18" id="KW-0067">ATP-binding</keyword>
<dbReference type="EMBL" id="MFKF01000436">
    <property type="protein sequence ID" value="OGG43407.1"/>
    <property type="molecule type" value="Genomic_DNA"/>
</dbReference>
<feature type="domain" description="Histidine biosynthesis HisG C-terminal" evidence="20">
    <location>
        <begin position="217"/>
        <end position="289"/>
    </location>
</feature>
<evidence type="ECO:0000256" key="14">
    <source>
        <dbReference type="ARBA" id="ARBA00022840"/>
    </source>
</evidence>
<evidence type="ECO:0000256" key="9">
    <source>
        <dbReference type="ARBA" id="ARBA00022605"/>
    </source>
</evidence>
<dbReference type="EC" id="2.4.2.17" evidence="6 18"/>
<reference evidence="21 22" key="1">
    <citation type="journal article" date="2016" name="Nat. Commun.">
        <title>Thousands of microbial genomes shed light on interconnected biogeochemical processes in an aquifer system.</title>
        <authorList>
            <person name="Anantharaman K."/>
            <person name="Brown C.T."/>
            <person name="Hug L.A."/>
            <person name="Sharon I."/>
            <person name="Castelle C.J."/>
            <person name="Probst A.J."/>
            <person name="Thomas B.C."/>
            <person name="Singh A."/>
            <person name="Wilkins M.J."/>
            <person name="Karaoz U."/>
            <person name="Brodie E.L."/>
            <person name="Williams K.H."/>
            <person name="Hubbard S.S."/>
            <person name="Banfield J.F."/>
        </authorList>
    </citation>
    <scope>NUCLEOTIDE SEQUENCE [LARGE SCALE GENOMIC DNA]</scope>
    <source>
        <strain evidence="22">RIFCSPLOWO2_12_FULL_64_10</strain>
    </source>
</reference>
<evidence type="ECO:0000256" key="11">
    <source>
        <dbReference type="ARBA" id="ARBA00022679"/>
    </source>
</evidence>
<comment type="pathway">
    <text evidence="4 18">Amino-acid biosynthesis; L-histidine biosynthesis; L-histidine from 5-phospho-alpha-D-ribose 1-diphosphate: step 1/9.</text>
</comment>
<dbReference type="GO" id="GO:0003879">
    <property type="term" value="F:ATP phosphoribosyltransferase activity"/>
    <property type="evidence" value="ECO:0007669"/>
    <property type="project" value="UniProtKB-UniRule"/>
</dbReference>
<dbReference type="InterPro" id="IPR013820">
    <property type="entry name" value="ATP_PRibTrfase_cat"/>
</dbReference>
<keyword evidence="16 18" id="KW-0368">Histidine biosynthesis</keyword>
<gene>
    <name evidence="18" type="primary">hisG</name>
    <name evidence="21" type="ORF">A3F84_22335</name>
</gene>
<dbReference type="AlphaFoldDB" id="A0A1F6C3N8"/>
<keyword evidence="13 18" id="KW-0547">Nucleotide-binding</keyword>
<dbReference type="CDD" id="cd13593">
    <property type="entry name" value="PBP2_HisGL3"/>
    <property type="match status" value="1"/>
</dbReference>
<dbReference type="NCBIfam" id="TIGR03455">
    <property type="entry name" value="HisG_C-term"/>
    <property type="match status" value="1"/>
</dbReference>
<dbReference type="InterPro" id="IPR011322">
    <property type="entry name" value="N-reg_PII-like_a/b"/>
</dbReference>
<dbReference type="SUPFAM" id="SSF54913">
    <property type="entry name" value="GlnB-like"/>
    <property type="match status" value="1"/>
</dbReference>
<dbReference type="GO" id="GO:0000287">
    <property type="term" value="F:magnesium ion binding"/>
    <property type="evidence" value="ECO:0007669"/>
    <property type="project" value="UniProtKB-UniRule"/>
</dbReference>
<accession>A0A1F6C3N8</accession>
<organism evidence="21 22">
    <name type="scientific">Handelsmanbacteria sp. (strain RIFCSPLOWO2_12_FULL_64_10)</name>
    <dbReference type="NCBI Taxonomy" id="1817868"/>
    <lineage>
        <taxon>Bacteria</taxon>
        <taxon>Candidatus Handelsmaniibacteriota</taxon>
    </lineage>
</organism>
<dbReference type="Gene3D" id="3.30.70.120">
    <property type="match status" value="1"/>
</dbReference>
<dbReference type="SUPFAM" id="SSF53850">
    <property type="entry name" value="Periplasmic binding protein-like II"/>
    <property type="match status" value="1"/>
</dbReference>
<evidence type="ECO:0000256" key="10">
    <source>
        <dbReference type="ARBA" id="ARBA00022676"/>
    </source>
</evidence>
<dbReference type="InterPro" id="IPR013115">
    <property type="entry name" value="HisG_C"/>
</dbReference>
<evidence type="ECO:0000256" key="3">
    <source>
        <dbReference type="ARBA" id="ARBA00004496"/>
    </source>
</evidence>
<dbReference type="UniPathway" id="UPA00031">
    <property type="reaction ID" value="UER00006"/>
</dbReference>
<evidence type="ECO:0000256" key="1">
    <source>
        <dbReference type="ARBA" id="ARBA00000915"/>
    </source>
</evidence>
<dbReference type="GO" id="GO:0005737">
    <property type="term" value="C:cytoplasm"/>
    <property type="evidence" value="ECO:0007669"/>
    <property type="project" value="UniProtKB-SubCell"/>
</dbReference>
<evidence type="ECO:0000256" key="5">
    <source>
        <dbReference type="ARBA" id="ARBA00007955"/>
    </source>
</evidence>
<keyword evidence="9 18" id="KW-0028">Amino-acid biosynthesis</keyword>
<dbReference type="Pfam" id="PF08029">
    <property type="entry name" value="HisG_C"/>
    <property type="match status" value="1"/>
</dbReference>
<dbReference type="InterPro" id="IPR015867">
    <property type="entry name" value="N-reg_PII/ATP_PRibTrfase_C"/>
</dbReference>
<evidence type="ECO:0000259" key="19">
    <source>
        <dbReference type="Pfam" id="PF01634"/>
    </source>
</evidence>
<evidence type="ECO:0000256" key="6">
    <source>
        <dbReference type="ARBA" id="ARBA00011946"/>
    </source>
</evidence>
<proteinExistence type="inferred from homology"/>
<evidence type="ECO:0000313" key="22">
    <source>
        <dbReference type="Proteomes" id="UP000178606"/>
    </source>
</evidence>
<evidence type="ECO:0000256" key="7">
    <source>
        <dbReference type="ARBA" id="ARBA00020998"/>
    </source>
</evidence>
<comment type="caution">
    <text evidence="21">The sequence shown here is derived from an EMBL/GenBank/DDBJ whole genome shotgun (WGS) entry which is preliminary data.</text>
</comment>
<feature type="domain" description="ATP phosphoribosyltransferase catalytic" evidence="19">
    <location>
        <begin position="50"/>
        <end position="212"/>
    </location>
</feature>
<evidence type="ECO:0000256" key="17">
    <source>
        <dbReference type="ARBA" id="ARBA00024861"/>
    </source>
</evidence>
<dbReference type="GO" id="GO:0000105">
    <property type="term" value="P:L-histidine biosynthetic process"/>
    <property type="evidence" value="ECO:0007669"/>
    <property type="project" value="UniProtKB-UniRule"/>
</dbReference>
<dbReference type="PANTHER" id="PTHR21403">
    <property type="entry name" value="ATP PHOSPHORIBOSYLTRANSFERASE ATP-PRTASE"/>
    <property type="match status" value="1"/>
</dbReference>